<dbReference type="EMBL" id="REGN01007256">
    <property type="protein sequence ID" value="RNA06856.1"/>
    <property type="molecule type" value="Genomic_DNA"/>
</dbReference>
<name>A0A3M7Q5Z2_BRAPC</name>
<protein>
    <submittedName>
        <fullName evidence="1">Uncharacterized protein</fullName>
    </submittedName>
</protein>
<keyword evidence="2" id="KW-1185">Reference proteome</keyword>
<comment type="caution">
    <text evidence="1">The sequence shown here is derived from an EMBL/GenBank/DDBJ whole genome shotgun (WGS) entry which is preliminary data.</text>
</comment>
<proteinExistence type="predicted"/>
<organism evidence="1 2">
    <name type="scientific">Brachionus plicatilis</name>
    <name type="common">Marine rotifer</name>
    <name type="synonym">Brachionus muelleri</name>
    <dbReference type="NCBI Taxonomy" id="10195"/>
    <lineage>
        <taxon>Eukaryota</taxon>
        <taxon>Metazoa</taxon>
        <taxon>Spiralia</taxon>
        <taxon>Gnathifera</taxon>
        <taxon>Rotifera</taxon>
        <taxon>Eurotatoria</taxon>
        <taxon>Monogononta</taxon>
        <taxon>Pseudotrocha</taxon>
        <taxon>Ploima</taxon>
        <taxon>Brachionidae</taxon>
        <taxon>Brachionus</taxon>
    </lineage>
</organism>
<evidence type="ECO:0000313" key="1">
    <source>
        <dbReference type="EMBL" id="RNA06856.1"/>
    </source>
</evidence>
<accession>A0A3M7Q5Z2</accession>
<dbReference type="AlphaFoldDB" id="A0A3M7Q5Z2"/>
<sequence>MSLQLKDLLNEIDEQHQRHELNELELKADLCCAGNVARRGLSISANNNNNNNKRSCHIYNIDPQISEGLFCKGVPKPTPIATLQKP</sequence>
<reference evidence="1 2" key="1">
    <citation type="journal article" date="2018" name="Sci. Rep.">
        <title>Genomic signatures of local adaptation to the degree of environmental predictability in rotifers.</title>
        <authorList>
            <person name="Franch-Gras L."/>
            <person name="Hahn C."/>
            <person name="Garcia-Roger E.M."/>
            <person name="Carmona M.J."/>
            <person name="Serra M."/>
            <person name="Gomez A."/>
        </authorList>
    </citation>
    <scope>NUCLEOTIDE SEQUENCE [LARGE SCALE GENOMIC DNA]</scope>
    <source>
        <strain evidence="1">HYR1</strain>
    </source>
</reference>
<dbReference type="Proteomes" id="UP000276133">
    <property type="component" value="Unassembled WGS sequence"/>
</dbReference>
<gene>
    <name evidence="1" type="ORF">BpHYR1_001870</name>
</gene>
<evidence type="ECO:0000313" key="2">
    <source>
        <dbReference type="Proteomes" id="UP000276133"/>
    </source>
</evidence>